<protein>
    <recommendedName>
        <fullName evidence="3">SNF2 N-terminal domain-containing protein</fullName>
    </recommendedName>
</protein>
<reference evidence="4 5" key="1">
    <citation type="journal article" date="2018" name="Biotechnol. Biofuels">
        <title>Integrative visual omics of the white-rot fungus Polyporus brumalis exposes the biotechnological potential of its oxidative enzymes for delignifying raw plant biomass.</title>
        <authorList>
            <person name="Miyauchi S."/>
            <person name="Rancon A."/>
            <person name="Drula E."/>
            <person name="Hage H."/>
            <person name="Chaduli D."/>
            <person name="Favel A."/>
            <person name="Grisel S."/>
            <person name="Henrissat B."/>
            <person name="Herpoel-Gimbert I."/>
            <person name="Ruiz-Duenas F.J."/>
            <person name="Chevret D."/>
            <person name="Hainaut M."/>
            <person name="Lin J."/>
            <person name="Wang M."/>
            <person name="Pangilinan J."/>
            <person name="Lipzen A."/>
            <person name="Lesage-Meessen L."/>
            <person name="Navarro D."/>
            <person name="Riley R."/>
            <person name="Grigoriev I.V."/>
            <person name="Zhou S."/>
            <person name="Raouche S."/>
            <person name="Rosso M.N."/>
        </authorList>
    </citation>
    <scope>NUCLEOTIDE SEQUENCE [LARGE SCALE GENOMIC DNA]</scope>
    <source>
        <strain evidence="4 5">BRFM 1820</strain>
    </source>
</reference>
<feature type="domain" description="SNF2 N-terminal" evidence="3">
    <location>
        <begin position="41"/>
        <end position="124"/>
    </location>
</feature>
<dbReference type="AlphaFoldDB" id="A0A371CI85"/>
<evidence type="ECO:0000259" key="3">
    <source>
        <dbReference type="Pfam" id="PF00176"/>
    </source>
</evidence>
<dbReference type="OrthoDB" id="2757769at2759"/>
<gene>
    <name evidence="4" type="ORF">OH76DRAFT_1298639</name>
</gene>
<proteinExistence type="predicted"/>
<dbReference type="InterPro" id="IPR027417">
    <property type="entry name" value="P-loop_NTPase"/>
</dbReference>
<dbReference type="Pfam" id="PF00176">
    <property type="entry name" value="SNF2-rel_dom"/>
    <property type="match status" value="1"/>
</dbReference>
<dbReference type="GO" id="GO:0005524">
    <property type="term" value="F:ATP binding"/>
    <property type="evidence" value="ECO:0007669"/>
    <property type="project" value="InterPro"/>
</dbReference>
<feature type="non-terminal residue" evidence="4">
    <location>
        <position position="1"/>
    </location>
</feature>
<organism evidence="4 5">
    <name type="scientific">Lentinus brumalis</name>
    <dbReference type="NCBI Taxonomy" id="2498619"/>
    <lineage>
        <taxon>Eukaryota</taxon>
        <taxon>Fungi</taxon>
        <taxon>Dikarya</taxon>
        <taxon>Basidiomycota</taxon>
        <taxon>Agaricomycotina</taxon>
        <taxon>Agaricomycetes</taxon>
        <taxon>Polyporales</taxon>
        <taxon>Polyporaceae</taxon>
        <taxon>Lentinus</taxon>
    </lineage>
</organism>
<dbReference type="SUPFAM" id="SSF52540">
    <property type="entry name" value="P-loop containing nucleoside triphosphate hydrolases"/>
    <property type="match status" value="1"/>
</dbReference>
<feature type="non-terminal residue" evidence="4">
    <location>
        <position position="130"/>
    </location>
</feature>
<dbReference type="STRING" id="139420.A0A371CI85"/>
<keyword evidence="2" id="KW-0067">ATP-binding</keyword>
<name>A0A371CI85_9APHY</name>
<evidence type="ECO:0000313" key="4">
    <source>
        <dbReference type="EMBL" id="RDX39981.1"/>
    </source>
</evidence>
<dbReference type="Gene3D" id="3.40.50.10810">
    <property type="entry name" value="Tandem AAA-ATPase domain"/>
    <property type="match status" value="1"/>
</dbReference>
<keyword evidence="1" id="KW-0547">Nucleotide-binding</keyword>
<evidence type="ECO:0000256" key="1">
    <source>
        <dbReference type="ARBA" id="ARBA00022741"/>
    </source>
</evidence>
<keyword evidence="5" id="KW-1185">Reference proteome</keyword>
<dbReference type="InterPro" id="IPR038718">
    <property type="entry name" value="SNF2-like_sf"/>
</dbReference>
<accession>A0A371CI85</accession>
<dbReference type="EMBL" id="KZ857604">
    <property type="protein sequence ID" value="RDX39981.1"/>
    <property type="molecule type" value="Genomic_DNA"/>
</dbReference>
<dbReference type="InterPro" id="IPR000330">
    <property type="entry name" value="SNF2_N"/>
</dbReference>
<dbReference type="Proteomes" id="UP000256964">
    <property type="component" value="Unassembled WGS sequence"/>
</dbReference>
<evidence type="ECO:0000313" key="5">
    <source>
        <dbReference type="Proteomes" id="UP000256964"/>
    </source>
</evidence>
<sequence>VDPWTKDWEAFCKTGKGHPIAPRWHQWVGALGMMLRVIRDGVPVLLLDDDGIGKTMQVLMVIALYQLFRRHREKHGRFPGAFAKYKCKTPDGNLPDRPHMIVVPTCLKEQWEGEIHRFLRWGAFDLIPYQ</sequence>
<evidence type="ECO:0000256" key="2">
    <source>
        <dbReference type="ARBA" id="ARBA00022840"/>
    </source>
</evidence>